<evidence type="ECO:0000259" key="12">
    <source>
        <dbReference type="PROSITE" id="PS51984"/>
    </source>
</evidence>
<evidence type="ECO:0000256" key="1">
    <source>
        <dbReference type="ARBA" id="ARBA00004496"/>
    </source>
</evidence>
<dbReference type="Proteomes" id="UP000298390">
    <property type="component" value="Unassembled WGS sequence"/>
</dbReference>
<feature type="compositionally biased region" description="Polar residues" evidence="10">
    <location>
        <begin position="872"/>
        <end position="890"/>
    </location>
</feature>
<evidence type="ECO:0000313" key="14">
    <source>
        <dbReference type="Proteomes" id="UP000298390"/>
    </source>
</evidence>
<evidence type="ECO:0000256" key="9">
    <source>
        <dbReference type="PIRSR" id="PIRSR630616-3"/>
    </source>
</evidence>
<dbReference type="InterPro" id="IPR046437">
    <property type="entry name" value="Ser_Thr-PK_POLO_box_1_sf"/>
</dbReference>
<dbReference type="PANTHER" id="PTHR24350">
    <property type="entry name" value="SERINE/THREONINE-PROTEIN KINASE IAL-RELATED"/>
    <property type="match status" value="1"/>
</dbReference>
<feature type="region of interest" description="Disordered" evidence="10">
    <location>
        <begin position="872"/>
        <end position="923"/>
    </location>
</feature>
<dbReference type="EMBL" id="SEKV01000043">
    <property type="protein sequence ID" value="TFY67868.1"/>
    <property type="molecule type" value="Genomic_DNA"/>
</dbReference>
<keyword evidence="6 8" id="KW-0067">ATP-binding</keyword>
<dbReference type="InterPro" id="IPR011009">
    <property type="entry name" value="Kinase-like_dom_sf"/>
</dbReference>
<evidence type="ECO:0000256" key="2">
    <source>
        <dbReference type="ARBA" id="ARBA00022527"/>
    </source>
</evidence>
<feature type="region of interest" description="Disordered" evidence="10">
    <location>
        <begin position="31"/>
        <end position="56"/>
    </location>
</feature>
<comment type="subcellular location">
    <subcellularLocation>
        <location evidence="1">Cytoplasm</location>
    </subcellularLocation>
</comment>
<dbReference type="PROSITE" id="PS00108">
    <property type="entry name" value="PROTEIN_KINASE_ST"/>
    <property type="match status" value="1"/>
</dbReference>
<feature type="binding site" evidence="8">
    <location>
        <position position="118"/>
    </location>
    <ligand>
        <name>ATP</name>
        <dbReference type="ChEBI" id="CHEBI:30616"/>
    </ligand>
</feature>
<dbReference type="InterPro" id="IPR033699">
    <property type="entry name" value="POLO_box_Plk4_1"/>
</dbReference>
<keyword evidence="5" id="KW-0418">Kinase</keyword>
<name>A0A4Y9Z1R4_9APHY</name>
<dbReference type="PROSITE" id="PS51984">
    <property type="entry name" value="CPB1"/>
    <property type="match status" value="1"/>
</dbReference>
<protein>
    <submittedName>
        <fullName evidence="13">Uncharacterized protein</fullName>
    </submittedName>
</protein>
<dbReference type="Gene3D" id="1.10.510.10">
    <property type="entry name" value="Transferase(Phosphotransferase) domain 1"/>
    <property type="match status" value="1"/>
</dbReference>
<keyword evidence="3" id="KW-0808">Transferase</keyword>
<reference evidence="13 14" key="1">
    <citation type="submission" date="2019-01" db="EMBL/GenBank/DDBJ databases">
        <title>Genome sequencing of the rare red list fungi Fomitopsis rosea.</title>
        <authorList>
            <person name="Buettner E."/>
            <person name="Kellner H."/>
        </authorList>
    </citation>
    <scope>NUCLEOTIDE SEQUENCE [LARGE SCALE GENOMIC DNA]</scope>
    <source>
        <strain evidence="13 14">DSM 105464</strain>
    </source>
</reference>
<gene>
    <name evidence="13" type="ORF">EVJ58_g1357</name>
</gene>
<feature type="compositionally biased region" description="Polar residues" evidence="10">
    <location>
        <begin position="336"/>
        <end position="348"/>
    </location>
</feature>
<feature type="compositionally biased region" description="Polar residues" evidence="10">
    <location>
        <begin position="520"/>
        <end position="535"/>
    </location>
</feature>
<evidence type="ECO:0000256" key="6">
    <source>
        <dbReference type="ARBA" id="ARBA00022840"/>
    </source>
</evidence>
<feature type="region of interest" description="Disordered" evidence="10">
    <location>
        <begin position="453"/>
        <end position="477"/>
    </location>
</feature>
<evidence type="ECO:0000256" key="4">
    <source>
        <dbReference type="ARBA" id="ARBA00022741"/>
    </source>
</evidence>
<sequence length="1012" mass="109987">MKLDHPITSPHSPHGNALAVVRLSPPTTATPVWPTARVPHPVAQRGGQLTTDDPRDFAKDMRSLSRASSRSSDHSAKDHVDAISNYVVHEEIARGTMSVIYRATCKRGRLRGRQVALKTTPVSELDSISGVSHENSSALHQSLHHPCIVTLFSEFSTLSDSYQVLELCPRGSLSDFLRARRPPVLSEDDLRGILKNLVDALAYLRRQRILHGDIKPGNILLTDDLRAKLSGFDHAIQLPTMTSKISTFRKPNAYSAPEVVSGTAYGFSIDVWALGCLVLTCLTGNSSPESFFTDNIPHTLSLEVRDLASQMLHKDPDRRIDLHRILSHAFFKPSQTFRPPTTVSMRPRSSNDSDKETESTPRPTKQAKYPTLLSKGAPPPRGALFARPPDLAVGRRPLADTRNSDLRRVLSDEISRTTVPSALARRFVSAPQSSSAGNRALRFASSHLGKLGASSMPATPALTDDTASVSSGENGSYNEDVHETMAGTGIVHPLLARSKGRIDSQSTQERTAVGSGAPSLRQQTRASSAANNTDKVPSHAVPNPLHQRRATSAPSVALPTLVPAPEAISTAYLSPQTHKVAHGQLVVLPSRSLLVDFREGERRRGKKGNEVLLISPDGSTIQVYSAPHLSTPCCLAEPLATYVLSGLPEAYRKAYDDANRLANQLKQRVPKLVLYQPDCKCTLMANEPLGDIELIGKGPSLENLKAQEPSTPNEPHMRITLRRRRQSVEIARFIPSAQTQTKAGTGEWIRKVLPVTTDYLCVSQETLGALELCEALEMQERDFLGYDASGGAPGQLGQHKNDALQQGFETQKKDGLAGLDRLRAHSRAPSPDGYVSDDGEGGTLATMATSASTKALPSFELAPRPYKFSASLHSRSRATSITPGSYTGDRSGSAPLVVQPDSLPASCAKPGSGPQHRFSSLSSSSGADALETRFLPSVGWCMRSVSSGSKCYKIMFQDGATLEVDASKKDDEFWYAKTSEEHPMHLLRAQAMKLIPQRVEAYKTFVDMFCDH</sequence>
<evidence type="ECO:0000313" key="13">
    <source>
        <dbReference type="EMBL" id="TFY67868.1"/>
    </source>
</evidence>
<proteinExistence type="predicted"/>
<evidence type="ECO:0000256" key="8">
    <source>
        <dbReference type="PIRSR" id="PIRSR630616-2"/>
    </source>
</evidence>
<dbReference type="AlphaFoldDB" id="A0A4Y9Z1R4"/>
<evidence type="ECO:0000256" key="10">
    <source>
        <dbReference type="SAM" id="MobiDB-lite"/>
    </source>
</evidence>
<feature type="active site" description="Proton acceptor" evidence="7">
    <location>
        <position position="213"/>
    </location>
</feature>
<evidence type="ECO:0000256" key="5">
    <source>
        <dbReference type="ARBA" id="ARBA00022777"/>
    </source>
</evidence>
<dbReference type="Pfam" id="PF00069">
    <property type="entry name" value="Pkinase"/>
    <property type="match status" value="1"/>
</dbReference>
<evidence type="ECO:0000259" key="11">
    <source>
        <dbReference type="PROSITE" id="PS50011"/>
    </source>
</evidence>
<feature type="region of interest" description="Disordered" evidence="10">
    <location>
        <begin position="336"/>
        <end position="399"/>
    </location>
</feature>
<dbReference type="SMART" id="SM00220">
    <property type="entry name" value="S_TKc"/>
    <property type="match status" value="1"/>
</dbReference>
<organism evidence="13 14">
    <name type="scientific">Rhodofomes roseus</name>
    <dbReference type="NCBI Taxonomy" id="34475"/>
    <lineage>
        <taxon>Eukaryota</taxon>
        <taxon>Fungi</taxon>
        <taxon>Dikarya</taxon>
        <taxon>Basidiomycota</taxon>
        <taxon>Agaricomycotina</taxon>
        <taxon>Agaricomycetes</taxon>
        <taxon>Polyporales</taxon>
        <taxon>Rhodofomes</taxon>
    </lineage>
</organism>
<evidence type="ECO:0000256" key="3">
    <source>
        <dbReference type="ARBA" id="ARBA00022679"/>
    </source>
</evidence>
<dbReference type="GO" id="GO:0005737">
    <property type="term" value="C:cytoplasm"/>
    <property type="evidence" value="ECO:0007669"/>
    <property type="project" value="UniProtKB-SubCell"/>
</dbReference>
<feature type="cross-link" description="Glycyl lysine isopeptide (Lys-Gly) (interchain with G-Cter in SUMO2)" evidence="9">
    <location>
        <position position="215"/>
    </location>
</feature>
<dbReference type="InterPro" id="IPR000719">
    <property type="entry name" value="Prot_kinase_dom"/>
</dbReference>
<feature type="compositionally biased region" description="Polar residues" evidence="10">
    <location>
        <begin position="465"/>
        <end position="477"/>
    </location>
</feature>
<dbReference type="GO" id="GO:0005524">
    <property type="term" value="F:ATP binding"/>
    <property type="evidence" value="ECO:0007669"/>
    <property type="project" value="UniProtKB-KW"/>
</dbReference>
<accession>A0A4Y9Z1R4</accession>
<dbReference type="Gene3D" id="3.30.1120.120">
    <property type="match status" value="1"/>
</dbReference>
<dbReference type="CDD" id="cd00180">
    <property type="entry name" value="PKc"/>
    <property type="match status" value="1"/>
</dbReference>
<keyword evidence="2" id="KW-0723">Serine/threonine-protein kinase</keyword>
<feature type="domain" description="Cryptic POLO box 1 (CPB1)" evidence="12">
    <location>
        <begin position="560"/>
        <end position="668"/>
    </location>
</feature>
<dbReference type="SUPFAM" id="SSF56112">
    <property type="entry name" value="Protein kinase-like (PK-like)"/>
    <property type="match status" value="1"/>
</dbReference>
<feature type="domain" description="Protein kinase" evidence="11">
    <location>
        <begin position="86"/>
        <end position="331"/>
    </location>
</feature>
<dbReference type="STRING" id="34475.A0A4Y9Z1R4"/>
<evidence type="ECO:0000256" key="7">
    <source>
        <dbReference type="PIRSR" id="PIRSR630616-1"/>
    </source>
</evidence>
<dbReference type="GO" id="GO:0004674">
    <property type="term" value="F:protein serine/threonine kinase activity"/>
    <property type="evidence" value="ECO:0007669"/>
    <property type="project" value="UniProtKB-KW"/>
</dbReference>
<comment type="caution">
    <text evidence="13">The sequence shown here is derived from an EMBL/GenBank/DDBJ whole genome shotgun (WGS) entry which is preliminary data.</text>
</comment>
<feature type="region of interest" description="Disordered" evidence="10">
    <location>
        <begin position="500"/>
        <end position="554"/>
    </location>
</feature>
<dbReference type="PROSITE" id="PS50011">
    <property type="entry name" value="PROTEIN_KINASE_DOM"/>
    <property type="match status" value="1"/>
</dbReference>
<keyword evidence="4 8" id="KW-0547">Nucleotide-binding</keyword>
<dbReference type="InterPro" id="IPR008271">
    <property type="entry name" value="Ser/Thr_kinase_AS"/>
</dbReference>
<feature type="compositionally biased region" description="Basic and acidic residues" evidence="10">
    <location>
        <begin position="349"/>
        <end position="359"/>
    </location>
</feature>
<dbReference type="InterPro" id="IPR030616">
    <property type="entry name" value="Aur-like"/>
</dbReference>